<dbReference type="RefSeq" id="WP_203414145.1">
    <property type="nucleotide sequence ID" value="NZ_CP060244.1"/>
</dbReference>
<protein>
    <submittedName>
        <fullName evidence="3">Putative cobalt transporter subunit CbtA</fullName>
    </submittedName>
</protein>
<feature type="transmembrane region" description="Helical" evidence="2">
    <location>
        <begin position="230"/>
        <end position="251"/>
    </location>
</feature>
<dbReference type="InterPro" id="IPR012666">
    <property type="entry name" value="CbtA_put"/>
</dbReference>
<keyword evidence="4" id="KW-1185">Reference proteome</keyword>
<feature type="transmembrane region" description="Helical" evidence="2">
    <location>
        <begin position="120"/>
        <end position="139"/>
    </location>
</feature>
<feature type="transmembrane region" description="Helical" evidence="2">
    <location>
        <begin position="83"/>
        <end position="108"/>
    </location>
</feature>
<keyword evidence="2" id="KW-1133">Transmembrane helix</keyword>
<dbReference type="KEGG" id="ebla:JGUZn3_04680"/>
<gene>
    <name evidence="3" type="ORF">JGUZn3_04680</name>
</gene>
<organism evidence="3 4">
    <name type="scientific">Entomobacter blattae</name>
    <dbReference type="NCBI Taxonomy" id="2762277"/>
    <lineage>
        <taxon>Bacteria</taxon>
        <taxon>Pseudomonadati</taxon>
        <taxon>Pseudomonadota</taxon>
        <taxon>Alphaproteobacteria</taxon>
        <taxon>Acetobacterales</taxon>
        <taxon>Acetobacteraceae</taxon>
        <taxon>Entomobacter</taxon>
    </lineage>
</organism>
<dbReference type="AlphaFoldDB" id="A0A7H1NPK7"/>
<feature type="transmembrane region" description="Helical" evidence="2">
    <location>
        <begin position="192"/>
        <end position="210"/>
    </location>
</feature>
<evidence type="ECO:0000313" key="3">
    <source>
        <dbReference type="EMBL" id="QNT77717.1"/>
    </source>
</evidence>
<reference evidence="3 4" key="1">
    <citation type="submission" date="2020-08" db="EMBL/GenBank/DDBJ databases">
        <title>Complete genome sequence of Entomobacter blattae G55GP.</title>
        <authorList>
            <person name="Poehlein A."/>
            <person name="Guzman J."/>
            <person name="Daniel R."/>
            <person name="Vilcinskas A."/>
        </authorList>
    </citation>
    <scope>NUCLEOTIDE SEQUENCE [LARGE SCALE GENOMIC DNA]</scope>
    <source>
        <strain evidence="3 4">G55GP</strain>
    </source>
</reference>
<feature type="region of interest" description="Disordered" evidence="1">
    <location>
        <begin position="43"/>
        <end position="73"/>
    </location>
</feature>
<keyword evidence="2" id="KW-0472">Membrane</keyword>
<dbReference type="Pfam" id="PF09490">
    <property type="entry name" value="CbtA"/>
    <property type="match status" value="1"/>
</dbReference>
<sequence>MGALLARGMVSGFLAACLAVLVAVWFGEPQITKAIQFEELHAHGGPSHSHHHEGYGEEKMHTQPSPSEVSEEEPVSRGVQKTLGLFVAVAVYGVAFGGVFSIGFALLYGRFFGNALSVRMVSLLLGMAGFLVFVLVPGLKYPANPPAVGLAATIGIRTASYFEMLLFSFCSAIFGGIFFLKLRQVLSSWNAAIAGGILYLALVGVLQRVLPPMVEVPPDFSALVLWSFRIASFAMQAVLWVGMGLIFGAMAEKYMATHYHALPKQT</sequence>
<keyword evidence="2" id="KW-0812">Transmembrane</keyword>
<evidence type="ECO:0000256" key="2">
    <source>
        <dbReference type="SAM" id="Phobius"/>
    </source>
</evidence>
<dbReference type="EMBL" id="CP060244">
    <property type="protein sequence ID" value="QNT77717.1"/>
    <property type="molecule type" value="Genomic_DNA"/>
</dbReference>
<proteinExistence type="predicted"/>
<evidence type="ECO:0000313" key="4">
    <source>
        <dbReference type="Proteomes" id="UP000516349"/>
    </source>
</evidence>
<name>A0A7H1NPK7_9PROT</name>
<feature type="transmembrane region" description="Helical" evidence="2">
    <location>
        <begin position="159"/>
        <end position="180"/>
    </location>
</feature>
<dbReference type="Proteomes" id="UP000516349">
    <property type="component" value="Chromosome"/>
</dbReference>
<feature type="compositionally biased region" description="Basic and acidic residues" evidence="1">
    <location>
        <begin position="52"/>
        <end position="61"/>
    </location>
</feature>
<accession>A0A7H1NPK7</accession>
<evidence type="ECO:0000256" key="1">
    <source>
        <dbReference type="SAM" id="MobiDB-lite"/>
    </source>
</evidence>